<feature type="chain" id="PRO_5044854606" evidence="9">
    <location>
        <begin position="24"/>
        <end position="303"/>
    </location>
</feature>
<reference evidence="10 11" key="1">
    <citation type="submission" date="2024-02" db="EMBL/GenBank/DDBJ databases">
        <authorList>
            <person name="Vignale AGUSTIN F."/>
            <person name="Sosa J E."/>
            <person name="Modenutti C."/>
        </authorList>
    </citation>
    <scope>NUCLEOTIDE SEQUENCE [LARGE SCALE GENOMIC DNA]</scope>
</reference>
<dbReference type="GO" id="GO:0004674">
    <property type="term" value="F:protein serine/threonine kinase activity"/>
    <property type="evidence" value="ECO:0007669"/>
    <property type="project" value="UniProtKB-KW"/>
</dbReference>
<keyword evidence="3 8" id="KW-0812">Transmembrane</keyword>
<keyword evidence="5 8" id="KW-1133">Transmembrane helix</keyword>
<evidence type="ECO:0000256" key="9">
    <source>
        <dbReference type="SAM" id="SignalP"/>
    </source>
</evidence>
<keyword evidence="2" id="KW-0808">Transferase</keyword>
<keyword evidence="2" id="KW-0723">Serine/threonine-protein kinase</keyword>
<keyword evidence="11" id="KW-1185">Reference proteome</keyword>
<evidence type="ECO:0000256" key="6">
    <source>
        <dbReference type="ARBA" id="ARBA00023136"/>
    </source>
</evidence>
<comment type="subcellular location">
    <subcellularLocation>
        <location evidence="1">Membrane</location>
        <topology evidence="1">Single-pass type I membrane protein</topology>
    </subcellularLocation>
</comment>
<sequence length="303" mass="33250">MGVKPPLLFLLCWGGLAFRSSFSCPNSGLMHKSSSKSGVIGTPNAVTVIYRLLGLRMVWSVTPVTALYAAVTALRNMSTYGSYSPPPSPSTGAKAAAVIVSLVILAIIAIISCYCAKKKRKAIISYMQTAVGQAIIVAPPALNVVKVWEVDAPTMEKFLQELAREKPIVGRRRNARVRSTESLDWFPKQVWDEYEKGELAAMTVSCGIEDKDRARAERMSLVALWCVQDSPETRPPMSAVVKMLEGGVDVNPPPKPFRYLFSVGVEVLNPPNNTNTSSDYSTSEGNNSYWYKESTPIMTKYEI</sequence>
<evidence type="ECO:0000256" key="4">
    <source>
        <dbReference type="ARBA" id="ARBA00022729"/>
    </source>
</evidence>
<dbReference type="Proteomes" id="UP001642360">
    <property type="component" value="Unassembled WGS sequence"/>
</dbReference>
<dbReference type="AlphaFoldDB" id="A0ABC8RXJ1"/>
<dbReference type="PANTHER" id="PTHR27009">
    <property type="entry name" value="RUST RESISTANCE KINASE LR10-RELATED"/>
    <property type="match status" value="1"/>
</dbReference>
<keyword evidence="4 9" id="KW-0732">Signal</keyword>
<evidence type="ECO:0000256" key="2">
    <source>
        <dbReference type="ARBA" id="ARBA00022527"/>
    </source>
</evidence>
<accession>A0ABC8RXJ1</accession>
<keyword evidence="2" id="KW-0418">Kinase</keyword>
<organism evidence="10 11">
    <name type="scientific">Ilex paraguariensis</name>
    <name type="common">yerba mate</name>
    <dbReference type="NCBI Taxonomy" id="185542"/>
    <lineage>
        <taxon>Eukaryota</taxon>
        <taxon>Viridiplantae</taxon>
        <taxon>Streptophyta</taxon>
        <taxon>Embryophyta</taxon>
        <taxon>Tracheophyta</taxon>
        <taxon>Spermatophyta</taxon>
        <taxon>Magnoliopsida</taxon>
        <taxon>eudicotyledons</taxon>
        <taxon>Gunneridae</taxon>
        <taxon>Pentapetalae</taxon>
        <taxon>asterids</taxon>
        <taxon>campanulids</taxon>
        <taxon>Aquifoliales</taxon>
        <taxon>Aquifoliaceae</taxon>
        <taxon>Ilex</taxon>
    </lineage>
</organism>
<keyword evidence="7" id="KW-0325">Glycoprotein</keyword>
<gene>
    <name evidence="10" type="ORF">ILEXP_LOCUS17644</name>
</gene>
<comment type="caution">
    <text evidence="10">The sequence shown here is derived from an EMBL/GenBank/DDBJ whole genome shotgun (WGS) entry which is preliminary data.</text>
</comment>
<name>A0ABC8RXJ1_9AQUA</name>
<evidence type="ECO:0000256" key="7">
    <source>
        <dbReference type="ARBA" id="ARBA00023180"/>
    </source>
</evidence>
<dbReference type="Gene3D" id="1.10.510.10">
    <property type="entry name" value="Transferase(Phosphotransferase) domain 1"/>
    <property type="match status" value="1"/>
</dbReference>
<evidence type="ECO:0000256" key="8">
    <source>
        <dbReference type="SAM" id="Phobius"/>
    </source>
</evidence>
<evidence type="ECO:0000313" key="10">
    <source>
        <dbReference type="EMBL" id="CAK9149587.1"/>
    </source>
</evidence>
<protein>
    <submittedName>
        <fullName evidence="10">Uncharacterized protein</fullName>
    </submittedName>
</protein>
<evidence type="ECO:0000256" key="1">
    <source>
        <dbReference type="ARBA" id="ARBA00004479"/>
    </source>
</evidence>
<keyword evidence="6 8" id="KW-0472">Membrane</keyword>
<evidence type="ECO:0000256" key="5">
    <source>
        <dbReference type="ARBA" id="ARBA00022989"/>
    </source>
</evidence>
<dbReference type="InterPro" id="IPR045874">
    <property type="entry name" value="LRK10/LRL21-25-like"/>
</dbReference>
<dbReference type="GO" id="GO:0016020">
    <property type="term" value="C:membrane"/>
    <property type="evidence" value="ECO:0007669"/>
    <property type="project" value="UniProtKB-SubCell"/>
</dbReference>
<evidence type="ECO:0000256" key="3">
    <source>
        <dbReference type="ARBA" id="ARBA00022692"/>
    </source>
</evidence>
<dbReference type="EMBL" id="CAUOFW020001903">
    <property type="protein sequence ID" value="CAK9149587.1"/>
    <property type="molecule type" value="Genomic_DNA"/>
</dbReference>
<proteinExistence type="predicted"/>
<feature type="signal peptide" evidence="9">
    <location>
        <begin position="1"/>
        <end position="23"/>
    </location>
</feature>
<evidence type="ECO:0000313" key="11">
    <source>
        <dbReference type="Proteomes" id="UP001642360"/>
    </source>
</evidence>
<feature type="transmembrane region" description="Helical" evidence="8">
    <location>
        <begin position="95"/>
        <end position="116"/>
    </location>
</feature>